<name>A0A6J4R9M4_9ACTN</name>
<dbReference type="AlphaFoldDB" id="A0A6J4R9M4"/>
<reference evidence="1" key="1">
    <citation type="submission" date="2020-02" db="EMBL/GenBank/DDBJ databases">
        <authorList>
            <person name="Meier V. D."/>
        </authorList>
    </citation>
    <scope>NUCLEOTIDE SEQUENCE</scope>
    <source>
        <strain evidence="1">AVDCRST_MAG28</strain>
    </source>
</reference>
<gene>
    <name evidence="1" type="ORF">AVDCRST_MAG28-4181</name>
</gene>
<accession>A0A6J4R9M4</accession>
<organism evidence="1">
    <name type="scientific">uncultured Rubrobacteraceae bacterium</name>
    <dbReference type="NCBI Taxonomy" id="349277"/>
    <lineage>
        <taxon>Bacteria</taxon>
        <taxon>Bacillati</taxon>
        <taxon>Actinomycetota</taxon>
        <taxon>Rubrobacteria</taxon>
        <taxon>Rubrobacterales</taxon>
        <taxon>Rubrobacteraceae</taxon>
        <taxon>environmental samples</taxon>
    </lineage>
</organism>
<dbReference type="EMBL" id="CADCVE010000107">
    <property type="protein sequence ID" value="CAA9466815.1"/>
    <property type="molecule type" value="Genomic_DNA"/>
</dbReference>
<evidence type="ECO:0000313" key="1">
    <source>
        <dbReference type="EMBL" id="CAA9466815.1"/>
    </source>
</evidence>
<protein>
    <submittedName>
        <fullName evidence="1">Uncharacterized protein</fullName>
    </submittedName>
</protein>
<sequence>MTLRSISHHDQESCPEYSHAGSTIARLGRAPDDASTLHLLVTLYLHRFF</sequence>
<proteinExistence type="predicted"/>